<keyword evidence="1" id="KW-0449">Lipoprotein</keyword>
<proteinExistence type="predicted"/>
<dbReference type="AlphaFoldDB" id="A0A2S8B4I3"/>
<evidence type="ECO:0000313" key="1">
    <source>
        <dbReference type="EMBL" id="PQM27312.1"/>
    </source>
</evidence>
<protein>
    <submittedName>
        <fullName evidence="1">YnbE family lipoprotein</fullName>
    </submittedName>
</protein>
<dbReference type="Pfam" id="PF13617">
    <property type="entry name" value="Lipoprotein_19"/>
    <property type="match status" value="1"/>
</dbReference>
<sequence>MAGAAMLGGCVQIATPDKPIEINLNINIKQEIVYKLDGDAKKLIEQNSGIF</sequence>
<name>A0A2S8B4I3_9SPHN</name>
<reference evidence="2" key="1">
    <citation type="submission" date="2017-11" db="EMBL/GenBank/DDBJ databases">
        <title>The complete genome sequence of Sphingopyxis pomeranensis sp. nov. strain WS5A3p.</title>
        <authorList>
            <person name="Kaminski M.A."/>
        </authorList>
    </citation>
    <scope>NUCLEOTIDE SEQUENCE [LARGE SCALE GENOMIC DNA]</scope>
    <source>
        <strain evidence="2">WS5A3p</strain>
    </source>
</reference>
<evidence type="ECO:0000313" key="2">
    <source>
        <dbReference type="Proteomes" id="UP000238954"/>
    </source>
</evidence>
<dbReference type="InterPro" id="IPR025985">
    <property type="entry name" value="YnbE"/>
</dbReference>
<organism evidence="1 2">
    <name type="scientific">Sphingopyxis lindanitolerans</name>
    <dbReference type="NCBI Taxonomy" id="2054227"/>
    <lineage>
        <taxon>Bacteria</taxon>
        <taxon>Pseudomonadati</taxon>
        <taxon>Pseudomonadota</taxon>
        <taxon>Alphaproteobacteria</taxon>
        <taxon>Sphingomonadales</taxon>
        <taxon>Sphingomonadaceae</taxon>
        <taxon>Sphingopyxis</taxon>
    </lineage>
</organism>
<dbReference type="EMBL" id="PHFW01000003">
    <property type="protein sequence ID" value="PQM27312.1"/>
    <property type="molecule type" value="Genomic_DNA"/>
</dbReference>
<keyword evidence="2" id="KW-1185">Reference proteome</keyword>
<gene>
    <name evidence="1" type="ORF">CVO77_19125</name>
</gene>
<dbReference type="OrthoDB" id="7428332at2"/>
<accession>A0A2S8B4I3</accession>
<dbReference type="Proteomes" id="UP000238954">
    <property type="component" value="Chromosome"/>
</dbReference>
<comment type="caution">
    <text evidence="1">The sequence shown here is derived from an EMBL/GenBank/DDBJ whole genome shotgun (WGS) entry which is preliminary data.</text>
</comment>